<protein>
    <submittedName>
        <fullName evidence="2">Uncharacterized protein</fullName>
    </submittedName>
</protein>
<feature type="compositionally biased region" description="Basic and acidic residues" evidence="1">
    <location>
        <begin position="169"/>
        <end position="184"/>
    </location>
</feature>
<evidence type="ECO:0000313" key="3">
    <source>
        <dbReference type="Proteomes" id="UP000297245"/>
    </source>
</evidence>
<keyword evidence="3" id="KW-1185">Reference proteome</keyword>
<organism evidence="2 3">
    <name type="scientific">Dendrothele bispora (strain CBS 962.96)</name>
    <dbReference type="NCBI Taxonomy" id="1314807"/>
    <lineage>
        <taxon>Eukaryota</taxon>
        <taxon>Fungi</taxon>
        <taxon>Dikarya</taxon>
        <taxon>Basidiomycota</taxon>
        <taxon>Agaricomycotina</taxon>
        <taxon>Agaricomycetes</taxon>
        <taxon>Agaricomycetidae</taxon>
        <taxon>Agaricales</taxon>
        <taxon>Agaricales incertae sedis</taxon>
        <taxon>Dendrothele</taxon>
    </lineage>
</organism>
<sequence>MDHHVSCRALWKKEEFIGSMGESKGKFKDTERGFASRTASADKSKEGDSFNHLATCNIVTAGKHPFASSYNRKGDIVFQIKRKKTFELRSIDPIDRLTVWLISGTSLSASGNGSDHENGENGQDEPGAEGAEGASAEEKEKSELRFNFLEIQVESVPTEAVAELVSSNSEERNVSTDTETKAEQEAAEEEDKVIEGKEEIETEVGWNLRANVSSNLVLGYNEMVVLSFGYQKRH</sequence>
<dbReference type="Proteomes" id="UP000297245">
    <property type="component" value="Unassembled WGS sequence"/>
</dbReference>
<dbReference type="EMBL" id="ML179165">
    <property type="protein sequence ID" value="THU96961.1"/>
    <property type="molecule type" value="Genomic_DNA"/>
</dbReference>
<feature type="region of interest" description="Disordered" evidence="1">
    <location>
        <begin position="109"/>
        <end position="139"/>
    </location>
</feature>
<proteinExistence type="predicted"/>
<name>A0A4S8M4S2_DENBC</name>
<dbReference type="AlphaFoldDB" id="A0A4S8M4S2"/>
<evidence type="ECO:0000313" key="2">
    <source>
        <dbReference type="EMBL" id="THU96961.1"/>
    </source>
</evidence>
<accession>A0A4S8M4S2</accession>
<evidence type="ECO:0000256" key="1">
    <source>
        <dbReference type="SAM" id="MobiDB-lite"/>
    </source>
</evidence>
<feature type="region of interest" description="Disordered" evidence="1">
    <location>
        <begin position="22"/>
        <end position="46"/>
    </location>
</feature>
<gene>
    <name evidence="2" type="ORF">K435DRAFT_838809</name>
</gene>
<feature type="region of interest" description="Disordered" evidence="1">
    <location>
        <begin position="164"/>
        <end position="196"/>
    </location>
</feature>
<feature type="compositionally biased region" description="Basic and acidic residues" evidence="1">
    <location>
        <begin position="23"/>
        <end position="46"/>
    </location>
</feature>
<reference evidence="2 3" key="1">
    <citation type="journal article" date="2019" name="Nat. Ecol. Evol.">
        <title>Megaphylogeny resolves global patterns of mushroom evolution.</title>
        <authorList>
            <person name="Varga T."/>
            <person name="Krizsan K."/>
            <person name="Foldi C."/>
            <person name="Dima B."/>
            <person name="Sanchez-Garcia M."/>
            <person name="Sanchez-Ramirez S."/>
            <person name="Szollosi G.J."/>
            <person name="Szarkandi J.G."/>
            <person name="Papp V."/>
            <person name="Albert L."/>
            <person name="Andreopoulos W."/>
            <person name="Angelini C."/>
            <person name="Antonin V."/>
            <person name="Barry K.W."/>
            <person name="Bougher N.L."/>
            <person name="Buchanan P."/>
            <person name="Buyck B."/>
            <person name="Bense V."/>
            <person name="Catcheside P."/>
            <person name="Chovatia M."/>
            <person name="Cooper J."/>
            <person name="Damon W."/>
            <person name="Desjardin D."/>
            <person name="Finy P."/>
            <person name="Geml J."/>
            <person name="Haridas S."/>
            <person name="Hughes K."/>
            <person name="Justo A."/>
            <person name="Karasinski D."/>
            <person name="Kautmanova I."/>
            <person name="Kiss B."/>
            <person name="Kocsube S."/>
            <person name="Kotiranta H."/>
            <person name="LaButti K.M."/>
            <person name="Lechner B.E."/>
            <person name="Liimatainen K."/>
            <person name="Lipzen A."/>
            <person name="Lukacs Z."/>
            <person name="Mihaltcheva S."/>
            <person name="Morgado L.N."/>
            <person name="Niskanen T."/>
            <person name="Noordeloos M.E."/>
            <person name="Ohm R.A."/>
            <person name="Ortiz-Santana B."/>
            <person name="Ovrebo C."/>
            <person name="Racz N."/>
            <person name="Riley R."/>
            <person name="Savchenko A."/>
            <person name="Shiryaev A."/>
            <person name="Soop K."/>
            <person name="Spirin V."/>
            <person name="Szebenyi C."/>
            <person name="Tomsovsky M."/>
            <person name="Tulloss R.E."/>
            <person name="Uehling J."/>
            <person name="Grigoriev I.V."/>
            <person name="Vagvolgyi C."/>
            <person name="Papp T."/>
            <person name="Martin F.M."/>
            <person name="Miettinen O."/>
            <person name="Hibbett D.S."/>
            <person name="Nagy L.G."/>
        </authorList>
    </citation>
    <scope>NUCLEOTIDE SEQUENCE [LARGE SCALE GENOMIC DNA]</scope>
    <source>
        <strain evidence="2 3">CBS 962.96</strain>
    </source>
</reference>